<evidence type="ECO:0000313" key="1">
    <source>
        <dbReference type="EMBL" id="KAJ8318080.1"/>
    </source>
</evidence>
<name>A0ABQ9FLD1_TEGGR</name>
<reference evidence="1 2" key="1">
    <citation type="submission" date="2022-12" db="EMBL/GenBank/DDBJ databases">
        <title>Chromosome-level genome of Tegillarca granosa.</title>
        <authorList>
            <person name="Kim J."/>
        </authorList>
    </citation>
    <scope>NUCLEOTIDE SEQUENCE [LARGE SCALE GENOMIC DNA]</scope>
    <source>
        <strain evidence="1">Teg-2019</strain>
        <tissue evidence="1">Adductor muscle</tissue>
    </source>
</reference>
<gene>
    <name evidence="1" type="ORF">KUTeg_003171</name>
</gene>
<organism evidence="1 2">
    <name type="scientific">Tegillarca granosa</name>
    <name type="common">Malaysian cockle</name>
    <name type="synonym">Anadara granosa</name>
    <dbReference type="NCBI Taxonomy" id="220873"/>
    <lineage>
        <taxon>Eukaryota</taxon>
        <taxon>Metazoa</taxon>
        <taxon>Spiralia</taxon>
        <taxon>Lophotrochozoa</taxon>
        <taxon>Mollusca</taxon>
        <taxon>Bivalvia</taxon>
        <taxon>Autobranchia</taxon>
        <taxon>Pteriomorphia</taxon>
        <taxon>Arcoida</taxon>
        <taxon>Arcoidea</taxon>
        <taxon>Arcidae</taxon>
        <taxon>Tegillarca</taxon>
    </lineage>
</organism>
<sequence length="339" mass="37344">MSKNLDETAKRRASALFITAFYIAKENVSFSKLKNLCQLQVKNGVDLGTMYQNVDGCINMIKSIAATEKSKVSNDLVNKARFISVLADGSTDSAVIEQETDGLPKTQFVDIVPLSSANSDGVLKGIDTGLENIGLTREKVDSKIVGCNFDGVSVMMGNKSGVSSKIKERLGRGIIIIHCVAHNLELAVLDAGKGISYLSTFQSTFQQVYKLYYYSPKRRRELVEMASVLEEASITQTGTGEGEDQAKAKGIVKELCSERFVRFLHYMIDVTKVLSDISKQFQNDHLFISDVSVKLEARPADLTAVLLLVEIMFVISPSTAKCERSFSTMKRIKTSFRSS</sequence>
<dbReference type="Proteomes" id="UP001217089">
    <property type="component" value="Unassembled WGS sequence"/>
</dbReference>
<keyword evidence="2" id="KW-1185">Reference proteome</keyword>
<evidence type="ECO:0000313" key="2">
    <source>
        <dbReference type="Proteomes" id="UP001217089"/>
    </source>
</evidence>
<proteinExistence type="predicted"/>
<accession>A0ABQ9FLD1</accession>
<protein>
    <submittedName>
        <fullName evidence="1">Uncharacterized protein</fullName>
    </submittedName>
</protein>
<dbReference type="EMBL" id="JARBDR010000214">
    <property type="protein sequence ID" value="KAJ8318080.1"/>
    <property type="molecule type" value="Genomic_DNA"/>
</dbReference>
<dbReference type="PANTHER" id="PTHR46880:SF5">
    <property type="entry name" value="DUF4371 DOMAIN-CONTAINING PROTEIN"/>
    <property type="match status" value="1"/>
</dbReference>
<dbReference type="PANTHER" id="PTHR46880">
    <property type="entry name" value="RAS-ASSOCIATING DOMAIN-CONTAINING PROTEIN"/>
    <property type="match status" value="1"/>
</dbReference>
<comment type="caution">
    <text evidence="1">The sequence shown here is derived from an EMBL/GenBank/DDBJ whole genome shotgun (WGS) entry which is preliminary data.</text>
</comment>